<feature type="active site" description="Proton acceptor" evidence="8 9">
    <location>
        <position position="179"/>
    </location>
</feature>
<dbReference type="PANTHER" id="PTHR20881:SF0">
    <property type="entry name" value="3-METHYL-2-OXOBUTANOATE HYDROXYMETHYLTRANSFERASE"/>
    <property type="match status" value="1"/>
</dbReference>
<comment type="subunit">
    <text evidence="3 8">Homodecamer; pentamer of dimers.</text>
</comment>
<dbReference type="AlphaFoldDB" id="A0A0Q9YH79"/>
<dbReference type="PATRIC" id="fig|1590042.3.peg.145"/>
<dbReference type="InterPro" id="IPR003700">
    <property type="entry name" value="Pantoate_hydroxy_MeTrfase"/>
</dbReference>
<keyword evidence="12" id="KW-0489">Methyltransferase</keyword>
<evidence type="ECO:0000256" key="7">
    <source>
        <dbReference type="ARBA" id="ARBA00056497"/>
    </source>
</evidence>
<dbReference type="SUPFAM" id="SSF51621">
    <property type="entry name" value="Phosphoenolpyruvate/pyruvate domain"/>
    <property type="match status" value="1"/>
</dbReference>
<dbReference type="RefSeq" id="WP_057622618.1">
    <property type="nucleotide sequence ID" value="NZ_LKHV02000001.1"/>
</dbReference>
<comment type="catalytic activity">
    <reaction evidence="8">
        <text>(6R)-5,10-methylene-5,6,7,8-tetrahydrofolate + 3-methyl-2-oxobutanoate + H2O = 2-dehydropantoate + (6S)-5,6,7,8-tetrahydrofolate</text>
        <dbReference type="Rhea" id="RHEA:11824"/>
        <dbReference type="ChEBI" id="CHEBI:11561"/>
        <dbReference type="ChEBI" id="CHEBI:11851"/>
        <dbReference type="ChEBI" id="CHEBI:15377"/>
        <dbReference type="ChEBI" id="CHEBI:15636"/>
        <dbReference type="ChEBI" id="CHEBI:57453"/>
        <dbReference type="EC" id="2.1.2.11"/>
    </reaction>
</comment>
<dbReference type="FunFam" id="3.20.20.60:FF:000003">
    <property type="entry name" value="3-methyl-2-oxobutanoate hydroxymethyltransferase"/>
    <property type="match status" value="1"/>
</dbReference>
<dbReference type="Pfam" id="PF02548">
    <property type="entry name" value="Pantoate_transf"/>
    <property type="match status" value="1"/>
</dbReference>
<dbReference type="NCBIfam" id="NF001452">
    <property type="entry name" value="PRK00311.1"/>
    <property type="match status" value="1"/>
</dbReference>
<evidence type="ECO:0000313" key="12">
    <source>
        <dbReference type="EMBL" id="KRG19920.1"/>
    </source>
</evidence>
<accession>A0A0Q9YH79</accession>
<comment type="pathway">
    <text evidence="1 8">Cofactor biosynthesis; (R)-pantothenate biosynthesis; (R)-pantoate from 3-methyl-2-oxobutanoate: step 1/2.</text>
</comment>
<evidence type="ECO:0000256" key="6">
    <source>
        <dbReference type="ARBA" id="ARBA00022723"/>
    </source>
</evidence>
<evidence type="ECO:0000313" key="14">
    <source>
        <dbReference type="Proteomes" id="UP000051494"/>
    </source>
</evidence>
<comment type="caution">
    <text evidence="12">The sequence shown here is derived from an EMBL/GenBank/DDBJ whole genome shotgun (WGS) entry which is preliminary data.</text>
</comment>
<feature type="binding site" evidence="8 11">
    <location>
        <position position="42"/>
    </location>
    <ligand>
        <name>Mg(2+)</name>
        <dbReference type="ChEBI" id="CHEBI:18420"/>
    </ligand>
</feature>
<keyword evidence="8" id="KW-0963">Cytoplasm</keyword>
<protein>
    <recommendedName>
        <fullName evidence="8">3-methyl-2-oxobutanoate hydroxymethyltransferase</fullName>
        <ecNumber evidence="8">2.1.2.11</ecNumber>
    </recommendedName>
    <alternativeName>
        <fullName evidence="8">Ketopantoate hydroxymethyltransferase</fullName>
        <shortName evidence="8">KPHMT</shortName>
    </alternativeName>
</protein>
<dbReference type="EMBL" id="LKHV02000001">
    <property type="protein sequence ID" value="MCS5708500.1"/>
    <property type="molecule type" value="Genomic_DNA"/>
</dbReference>
<dbReference type="UniPathway" id="UPA00028">
    <property type="reaction ID" value="UER00003"/>
</dbReference>
<keyword evidence="14" id="KW-1185">Reference proteome</keyword>
<dbReference type="GO" id="GO:0032259">
    <property type="term" value="P:methylation"/>
    <property type="evidence" value="ECO:0007669"/>
    <property type="project" value="UniProtKB-KW"/>
</dbReference>
<sequence>MKITELKNAKLRNNKITMVTCYDFWSAKIIANTQVDMILVGDSLAMVMHGYTTTVPTTVELMCLHVQAVAKGAPHKLIVGDMPFLSYRKSLDQTMLAVERLMQSGSHAVKLEGGLGNEEAIKHIVQSGVSVIGHIGLTPQSIHQLGGHKVQGSEDAKANTLLTEAKILEDAGCCALVLECVPENLADRITQELSIPTIGIGAGNKVDGQVLVLQDLLGMDPEFQPKFLRKYLNGFDLLKEAIDQYSAEVKSGAFPSAQHSY</sequence>
<keyword evidence="8 11" id="KW-0460">Magnesium</keyword>
<dbReference type="Gene3D" id="3.20.20.60">
    <property type="entry name" value="Phosphoenolpyruvate-binding domains"/>
    <property type="match status" value="1"/>
</dbReference>
<evidence type="ECO:0000256" key="4">
    <source>
        <dbReference type="ARBA" id="ARBA00022655"/>
    </source>
</evidence>
<evidence type="ECO:0000256" key="5">
    <source>
        <dbReference type="ARBA" id="ARBA00022679"/>
    </source>
</evidence>
<reference evidence="13" key="2">
    <citation type="journal article" date="2016" name="Genome Announc.">
        <title>Draft Genome Sequences of Two Novel Amoeba-Resistant Intranuclear Bacteria, 'Candidatus Berkiella cookevillensis' and 'Candidatus Berkiella aquae'.</title>
        <authorList>
            <person name="Mehari Y.T."/>
            <person name="Arivett B.A."/>
            <person name="Farone A.L."/>
            <person name="Gunderson J.H."/>
            <person name="Farone M.B."/>
        </authorList>
    </citation>
    <scope>NUCLEOTIDE SEQUENCE</scope>
    <source>
        <strain evidence="13">CC99</strain>
    </source>
</reference>
<comment type="subcellular location">
    <subcellularLocation>
        <location evidence="8">Cytoplasm</location>
    </subcellularLocation>
</comment>
<keyword evidence="6 8" id="KW-0479">Metal-binding</keyword>
<organism evidence="12">
    <name type="scientific">Candidatus Berkiella cookevillensis</name>
    <dbReference type="NCBI Taxonomy" id="437022"/>
    <lineage>
        <taxon>Bacteria</taxon>
        <taxon>Pseudomonadati</taxon>
        <taxon>Pseudomonadota</taxon>
        <taxon>Gammaproteobacteria</taxon>
        <taxon>Candidatus Berkiellales</taxon>
        <taxon>Candidatus Berkiellaceae</taxon>
        <taxon>Candidatus Berkiella</taxon>
    </lineage>
</organism>
<name>A0A0Q9YH79_9GAMM</name>
<dbReference type="PIRSF" id="PIRSF000388">
    <property type="entry name" value="Pantoate_hydroxy_MeTrfase"/>
    <property type="match status" value="1"/>
</dbReference>
<dbReference type="InterPro" id="IPR015813">
    <property type="entry name" value="Pyrv/PenolPyrv_kinase-like_dom"/>
</dbReference>
<feature type="binding site" evidence="8 11">
    <location>
        <position position="112"/>
    </location>
    <ligand>
        <name>Mg(2+)</name>
        <dbReference type="ChEBI" id="CHEBI:18420"/>
    </ligand>
</feature>
<dbReference type="EMBL" id="LKHV01000001">
    <property type="protein sequence ID" value="KRG19920.1"/>
    <property type="molecule type" value="Genomic_DNA"/>
</dbReference>
<gene>
    <name evidence="8 12" type="primary">panB</name>
    <name evidence="12" type="ORF">CC99x_00141</name>
    <name evidence="13" type="ORF">CC99x_006215</name>
</gene>
<dbReference type="GO" id="GO:0005737">
    <property type="term" value="C:cytoplasm"/>
    <property type="evidence" value="ECO:0007669"/>
    <property type="project" value="UniProtKB-SubCell"/>
</dbReference>
<comment type="cofactor">
    <cofactor evidence="8 11">
        <name>Mg(2+)</name>
        <dbReference type="ChEBI" id="CHEBI:18420"/>
    </cofactor>
    <text evidence="8 11">Binds 1 Mg(2+) ion per subunit.</text>
</comment>
<dbReference type="GO" id="GO:0003864">
    <property type="term" value="F:3-methyl-2-oxobutanoate hydroxymethyltransferase activity"/>
    <property type="evidence" value="ECO:0007669"/>
    <property type="project" value="UniProtKB-UniRule"/>
</dbReference>
<dbReference type="NCBIfam" id="TIGR00222">
    <property type="entry name" value="panB"/>
    <property type="match status" value="1"/>
</dbReference>
<dbReference type="GO" id="GO:0000287">
    <property type="term" value="F:magnesium ion binding"/>
    <property type="evidence" value="ECO:0007669"/>
    <property type="project" value="TreeGrafter"/>
</dbReference>
<reference evidence="12" key="1">
    <citation type="submission" date="2015-09" db="EMBL/GenBank/DDBJ databases">
        <title>Draft Genome Sequences of Two Novel Amoeba-resistant Intranuclear Bacteria, Candidatus Berkiella cookevillensis and Candidatus Berkiella aquae.</title>
        <authorList>
            <person name="Mehari Y.T."/>
            <person name="Arivett B.A."/>
            <person name="Farone A.L."/>
            <person name="Gunderson J.H."/>
            <person name="Farone M.B."/>
        </authorList>
    </citation>
    <scope>NUCLEOTIDE SEQUENCE [LARGE SCALE GENOMIC DNA]</scope>
    <source>
        <strain evidence="12">CC99</strain>
    </source>
</reference>
<keyword evidence="5 8" id="KW-0808">Transferase</keyword>
<evidence type="ECO:0000256" key="1">
    <source>
        <dbReference type="ARBA" id="ARBA00005033"/>
    </source>
</evidence>
<dbReference type="GO" id="GO:0008168">
    <property type="term" value="F:methyltransferase activity"/>
    <property type="evidence" value="ECO:0007669"/>
    <property type="project" value="UniProtKB-KW"/>
</dbReference>
<evidence type="ECO:0000256" key="10">
    <source>
        <dbReference type="PIRSR" id="PIRSR000388-2"/>
    </source>
</evidence>
<evidence type="ECO:0000256" key="8">
    <source>
        <dbReference type="HAMAP-Rule" id="MF_00156"/>
    </source>
</evidence>
<proteinExistence type="inferred from homology"/>
<dbReference type="OrthoDB" id="9781789at2"/>
<evidence type="ECO:0000313" key="13">
    <source>
        <dbReference type="EMBL" id="MCS5708500.1"/>
    </source>
</evidence>
<feature type="binding site" evidence="8 10">
    <location>
        <begin position="42"/>
        <end position="43"/>
    </location>
    <ligand>
        <name>3-methyl-2-oxobutanoate</name>
        <dbReference type="ChEBI" id="CHEBI:11851"/>
    </ligand>
</feature>
<dbReference type="Proteomes" id="UP000051494">
    <property type="component" value="Unassembled WGS sequence"/>
</dbReference>
<evidence type="ECO:0000256" key="2">
    <source>
        <dbReference type="ARBA" id="ARBA00008676"/>
    </source>
</evidence>
<evidence type="ECO:0000256" key="9">
    <source>
        <dbReference type="PIRSR" id="PIRSR000388-1"/>
    </source>
</evidence>
<feature type="binding site" evidence="8 10">
    <location>
        <position position="81"/>
    </location>
    <ligand>
        <name>3-methyl-2-oxobutanoate</name>
        <dbReference type="ChEBI" id="CHEBI:11851"/>
    </ligand>
</feature>
<dbReference type="GO" id="GO:0015940">
    <property type="term" value="P:pantothenate biosynthetic process"/>
    <property type="evidence" value="ECO:0007669"/>
    <property type="project" value="UniProtKB-UniRule"/>
</dbReference>
<keyword evidence="4 8" id="KW-0566">Pantothenate biosynthesis</keyword>
<evidence type="ECO:0000256" key="3">
    <source>
        <dbReference type="ARBA" id="ARBA00011424"/>
    </source>
</evidence>
<feature type="binding site" evidence="8 11">
    <location>
        <position position="81"/>
    </location>
    <ligand>
        <name>Mg(2+)</name>
        <dbReference type="ChEBI" id="CHEBI:18420"/>
    </ligand>
</feature>
<dbReference type="PANTHER" id="PTHR20881">
    <property type="entry name" value="3-METHYL-2-OXOBUTANOATE HYDROXYMETHYLTRANSFERASE"/>
    <property type="match status" value="1"/>
</dbReference>
<dbReference type="HAMAP" id="MF_00156">
    <property type="entry name" value="PanB"/>
    <property type="match status" value="1"/>
</dbReference>
<dbReference type="InterPro" id="IPR040442">
    <property type="entry name" value="Pyrv_kinase-like_dom_sf"/>
</dbReference>
<dbReference type="CDD" id="cd06557">
    <property type="entry name" value="KPHMT-like"/>
    <property type="match status" value="1"/>
</dbReference>
<comment type="similarity">
    <text evidence="2 8">Belongs to the PanB family.</text>
</comment>
<comment type="function">
    <text evidence="7 8">Catalyzes the reversible reaction in which hydroxymethyl group from 5,10-methylenetetrahydrofolate is transferred onto alpha-ketoisovalerate to form ketopantoate.</text>
</comment>
<reference evidence="13" key="3">
    <citation type="submission" date="2021-06" db="EMBL/GenBank/DDBJ databases">
        <title>Genomic Description and Analysis of Intracellular Bacteria, Candidatus Berkiella cookevillensis and Candidatus Berkiella aquae.</title>
        <authorList>
            <person name="Kidane D.T."/>
            <person name="Mehari Y.T."/>
            <person name="Rice F.C."/>
            <person name="Arivett B.A."/>
            <person name="Farone A.L."/>
            <person name="Berk S.G."/>
            <person name="Farone M.B."/>
        </authorList>
    </citation>
    <scope>NUCLEOTIDE SEQUENCE</scope>
    <source>
        <strain evidence="13">CC99</strain>
    </source>
</reference>
<evidence type="ECO:0000256" key="11">
    <source>
        <dbReference type="PIRSR" id="PIRSR000388-3"/>
    </source>
</evidence>
<feature type="binding site" evidence="8 10">
    <location>
        <position position="110"/>
    </location>
    <ligand>
        <name>3-methyl-2-oxobutanoate</name>
        <dbReference type="ChEBI" id="CHEBI:11851"/>
    </ligand>
</feature>
<dbReference type="EC" id="2.1.2.11" evidence="8"/>
<dbReference type="STRING" id="437022.CC99x_00141"/>